<gene>
    <name evidence="1" type="ORF">F1728_11335</name>
</gene>
<name>A0A6I6AAA1_9PLAN</name>
<evidence type="ECO:0000313" key="1">
    <source>
        <dbReference type="EMBL" id="QGQ23227.1"/>
    </source>
</evidence>
<reference evidence="1 2" key="1">
    <citation type="submission" date="2019-09" db="EMBL/GenBank/DDBJ databases">
        <title>Gimesia benthica sp. nov., a novel bacterium isolated from deep-sea water of the Northwest Indian Ocean.</title>
        <authorList>
            <person name="Dai X."/>
        </authorList>
    </citation>
    <scope>NUCLEOTIDE SEQUENCE [LARGE SCALE GENOMIC DNA]</scope>
    <source>
        <strain evidence="1 2">E7</strain>
    </source>
</reference>
<dbReference type="KEGG" id="gim:F1728_11335"/>
<protein>
    <submittedName>
        <fullName evidence="1">DUF2332 domain-containing protein</fullName>
    </submittedName>
</protein>
<dbReference type="Pfam" id="PF10094">
    <property type="entry name" value="DUF2332"/>
    <property type="match status" value="1"/>
</dbReference>
<dbReference type="InterPro" id="IPR011200">
    <property type="entry name" value="UCP012608"/>
</dbReference>
<accession>A0A6I6AAA1</accession>
<proteinExistence type="predicted"/>
<dbReference type="AlphaFoldDB" id="A0A6I6AAA1"/>
<keyword evidence="2" id="KW-1185">Reference proteome</keyword>
<dbReference type="EMBL" id="CP043930">
    <property type="protein sequence ID" value="QGQ23227.1"/>
    <property type="molecule type" value="Genomic_DNA"/>
</dbReference>
<evidence type="ECO:0000313" key="2">
    <source>
        <dbReference type="Proteomes" id="UP000427281"/>
    </source>
</evidence>
<dbReference type="PIRSF" id="PIRSF012608">
    <property type="entry name" value="UCP012608"/>
    <property type="match status" value="1"/>
</dbReference>
<organism evidence="1 2">
    <name type="scientific">Gimesia benthica</name>
    <dbReference type="NCBI Taxonomy" id="2608982"/>
    <lineage>
        <taxon>Bacteria</taxon>
        <taxon>Pseudomonadati</taxon>
        <taxon>Planctomycetota</taxon>
        <taxon>Planctomycetia</taxon>
        <taxon>Planctomycetales</taxon>
        <taxon>Planctomycetaceae</taxon>
        <taxon>Gimesia</taxon>
    </lineage>
</organism>
<sequence length="347" mass="39022">MLKGAPVNADLSEQFRAFAVPECRETSPLYCCLTEAIAADAEVLEIASQARDGQPVPNLLFAAVQYLLVANPAHPLAEYYATCTAEPKDPSDAFPLFKDFVLAHLIEIIELLQTRLVQTNEVRRCACLYPAFMYALRHFAPQPLALLEIGCSAGLNLLWDRYRYAYNESGKIYGDRESPTLITSVFLGKPSAGLEDSLPYVTHRIGVDLHPIDVSVPAEVNWLRALIWPEQHERRQLLEAAIRQQQGIELDLRTGDGFADICSFAAEIPTDSLLCIFHTHVANQISLEQGNAFLETIRELARQRDLLHLYNNLPDAHLRLQVFHKGILTRQILANTDGHGRWLEWLV</sequence>
<dbReference type="Proteomes" id="UP000427281">
    <property type="component" value="Chromosome"/>
</dbReference>